<dbReference type="EC" id="5.1.3.2" evidence="7"/>
<evidence type="ECO:0000313" key="7">
    <source>
        <dbReference type="EMBL" id="QUH22692.1"/>
    </source>
</evidence>
<dbReference type="InterPro" id="IPR036291">
    <property type="entry name" value="NAD(P)-bd_dom_sf"/>
</dbReference>
<sequence>MILIVGGAGYIGSHVNKVLNENGYDTLILDNFSYGHHELIPGADVIEGDLGDGELLDKIFQDYPISGVMHFAAFTYVGESVTHPIRYYHNNTTNTLNLLQSMIKNKVKNFIFSSTCAVYGVPEKIPLTENHPLNPINPYGRSKLMVEEMLRDFSRAYDFNYISLRYFNAAGATPDAKTGEWHQPETHLIPLILDAALGVRDRISIFGTDYPTPDGTCIRDYIHVLDLAQAHIKAMEYLEKNNKSQIFNLGNGQGFSVREVIECCRKVTGEDIQVEEENRRLGDPPVLLGSSKKAEELLGWKVEWVELEDIIATAWKWHKKLYADYK</sequence>
<name>A0A8T8K472_9EURY</name>
<evidence type="ECO:0000256" key="3">
    <source>
        <dbReference type="ARBA" id="ARBA00023027"/>
    </source>
</evidence>
<evidence type="ECO:0000259" key="6">
    <source>
        <dbReference type="Pfam" id="PF01370"/>
    </source>
</evidence>
<keyword evidence="5" id="KW-0119">Carbohydrate metabolism</keyword>
<dbReference type="GO" id="GO:0033499">
    <property type="term" value="P:galactose catabolic process via UDP-galactose, Leloir pathway"/>
    <property type="evidence" value="ECO:0007669"/>
    <property type="project" value="TreeGrafter"/>
</dbReference>
<organism evidence="7 8">
    <name type="scientific">Methanobacterium alkalithermotolerans</name>
    <dbReference type="NCBI Taxonomy" id="2731220"/>
    <lineage>
        <taxon>Archaea</taxon>
        <taxon>Methanobacteriati</taxon>
        <taxon>Methanobacteriota</taxon>
        <taxon>Methanomada group</taxon>
        <taxon>Methanobacteria</taxon>
        <taxon>Methanobacteriales</taxon>
        <taxon>Methanobacteriaceae</taxon>
        <taxon>Methanobacterium</taxon>
    </lineage>
</organism>
<comment type="cofactor">
    <cofactor evidence="1">
        <name>NAD(+)</name>
        <dbReference type="ChEBI" id="CHEBI:57540"/>
    </cofactor>
</comment>
<evidence type="ECO:0000256" key="2">
    <source>
        <dbReference type="ARBA" id="ARBA00007637"/>
    </source>
</evidence>
<dbReference type="CDD" id="cd05247">
    <property type="entry name" value="UDP_G4E_1_SDR_e"/>
    <property type="match status" value="1"/>
</dbReference>
<evidence type="ECO:0000256" key="1">
    <source>
        <dbReference type="ARBA" id="ARBA00001911"/>
    </source>
</evidence>
<evidence type="ECO:0000256" key="5">
    <source>
        <dbReference type="ARBA" id="ARBA00023277"/>
    </source>
</evidence>
<accession>A0A8T8K472</accession>
<dbReference type="EMBL" id="CP058560">
    <property type="protein sequence ID" value="QUH22692.1"/>
    <property type="molecule type" value="Genomic_DNA"/>
</dbReference>
<dbReference type="GO" id="GO:0003978">
    <property type="term" value="F:UDP-glucose 4-epimerase activity"/>
    <property type="evidence" value="ECO:0007669"/>
    <property type="project" value="UniProtKB-EC"/>
</dbReference>
<keyword evidence="8" id="KW-1185">Reference proteome</keyword>
<feature type="domain" description="NAD-dependent epimerase/dehydratase" evidence="6">
    <location>
        <begin position="2"/>
        <end position="250"/>
    </location>
</feature>
<dbReference type="NCBIfam" id="TIGR01179">
    <property type="entry name" value="galE"/>
    <property type="match status" value="1"/>
</dbReference>
<evidence type="ECO:0000256" key="4">
    <source>
        <dbReference type="ARBA" id="ARBA00023235"/>
    </source>
</evidence>
<gene>
    <name evidence="7" type="primary">galE</name>
    <name evidence="7" type="ORF">HYG87_02345</name>
</gene>
<dbReference type="OrthoDB" id="4907at2157"/>
<dbReference type="RefSeq" id="WP_211533638.1">
    <property type="nucleotide sequence ID" value="NZ_CP058560.1"/>
</dbReference>
<proteinExistence type="inferred from homology"/>
<keyword evidence="3" id="KW-0520">NAD</keyword>
<dbReference type="AlphaFoldDB" id="A0A8T8K472"/>
<dbReference type="KEGG" id="meme:HYG87_02345"/>
<reference evidence="7" key="1">
    <citation type="submission" date="2020-07" db="EMBL/GenBank/DDBJ databases">
        <title>Methanobacterium. sp. MethCan genome.</title>
        <authorList>
            <person name="Postec A."/>
            <person name="Quemeneur M."/>
        </authorList>
    </citation>
    <scope>NUCLEOTIDE SEQUENCE</scope>
    <source>
        <strain evidence="7">MethCAN</strain>
    </source>
</reference>
<dbReference type="PANTHER" id="PTHR43725:SF53">
    <property type="entry name" value="UDP-ARABINOSE 4-EPIMERASE 1"/>
    <property type="match status" value="1"/>
</dbReference>
<dbReference type="InterPro" id="IPR005886">
    <property type="entry name" value="UDP_G4E"/>
</dbReference>
<dbReference type="SUPFAM" id="SSF51735">
    <property type="entry name" value="NAD(P)-binding Rossmann-fold domains"/>
    <property type="match status" value="1"/>
</dbReference>
<dbReference type="GeneID" id="64819568"/>
<dbReference type="PANTHER" id="PTHR43725">
    <property type="entry name" value="UDP-GLUCOSE 4-EPIMERASE"/>
    <property type="match status" value="1"/>
</dbReference>
<keyword evidence="4 7" id="KW-0413">Isomerase</keyword>
<dbReference type="Gene3D" id="3.90.25.10">
    <property type="entry name" value="UDP-galactose 4-epimerase, domain 1"/>
    <property type="match status" value="1"/>
</dbReference>
<dbReference type="Gene3D" id="3.40.50.720">
    <property type="entry name" value="NAD(P)-binding Rossmann-like Domain"/>
    <property type="match status" value="1"/>
</dbReference>
<dbReference type="InterPro" id="IPR001509">
    <property type="entry name" value="Epimerase_deHydtase"/>
</dbReference>
<dbReference type="Pfam" id="PF01370">
    <property type="entry name" value="Epimerase"/>
    <property type="match status" value="1"/>
</dbReference>
<comment type="similarity">
    <text evidence="2">Belongs to the NAD(P)-dependent epimerase/dehydratase family.</text>
</comment>
<evidence type="ECO:0000313" key="8">
    <source>
        <dbReference type="Proteomes" id="UP000681041"/>
    </source>
</evidence>
<protein>
    <submittedName>
        <fullName evidence="7">UDP-glucose 4-epimerase GalE</fullName>
        <ecNumber evidence="7">5.1.3.2</ecNumber>
    </submittedName>
</protein>
<dbReference type="Proteomes" id="UP000681041">
    <property type="component" value="Chromosome"/>
</dbReference>